<evidence type="ECO:0008006" key="4">
    <source>
        <dbReference type="Google" id="ProtNLM"/>
    </source>
</evidence>
<feature type="region of interest" description="Disordered" evidence="1">
    <location>
        <begin position="171"/>
        <end position="212"/>
    </location>
</feature>
<evidence type="ECO:0000256" key="1">
    <source>
        <dbReference type="SAM" id="MobiDB-lite"/>
    </source>
</evidence>
<protein>
    <recommendedName>
        <fullName evidence="4">Chitinase</fullName>
    </recommendedName>
</protein>
<sequence>MFFDRQAVTLRLRFLSSATLRHHRYYQRRQFAKMSWMDSWSRPSKSQATPPPLYLLAGGEATPYCRSCGRVISQRKSHAKEPASTPAKYCSSRCRSHKPGKLDRQIEDTFVKFLNGEDASPETEASGAVPKPKEKGPKKRKGESRILVSCDAVENTVFGDHFDPEKVYGRRRNRARRGAADDEEWKSVDMVSDEERATASDASTADGPTPLDEARIVTGATAAGDAKNAETMVTDGDLLARLAVRSGTRIRPAQGVSEVNGSVGGEKGRAERIDETDAMIEKRKQGQKRAHEREMVRCAARRGVAFGFAVKQADGDQTETRKKCEAVMHGKVVESSFAKGDWSIRWRE</sequence>
<dbReference type="Proteomes" id="UP001430584">
    <property type="component" value="Unassembled WGS sequence"/>
</dbReference>
<organism evidence="2 3">
    <name type="scientific">Diplodia seriata</name>
    <dbReference type="NCBI Taxonomy" id="420778"/>
    <lineage>
        <taxon>Eukaryota</taxon>
        <taxon>Fungi</taxon>
        <taxon>Dikarya</taxon>
        <taxon>Ascomycota</taxon>
        <taxon>Pezizomycotina</taxon>
        <taxon>Dothideomycetes</taxon>
        <taxon>Dothideomycetes incertae sedis</taxon>
        <taxon>Botryosphaeriales</taxon>
        <taxon>Botryosphaeriaceae</taxon>
        <taxon>Diplodia</taxon>
    </lineage>
</organism>
<evidence type="ECO:0000313" key="2">
    <source>
        <dbReference type="EMBL" id="KAL0257768.1"/>
    </source>
</evidence>
<keyword evidence="3" id="KW-1185">Reference proteome</keyword>
<name>A0ABR3CAY1_9PEZI</name>
<proteinExistence type="predicted"/>
<feature type="region of interest" description="Disordered" evidence="1">
    <location>
        <begin position="115"/>
        <end position="144"/>
    </location>
</feature>
<comment type="caution">
    <text evidence="2">The sequence shown here is derived from an EMBL/GenBank/DDBJ whole genome shotgun (WGS) entry which is preliminary data.</text>
</comment>
<dbReference type="EMBL" id="JAJVCZ030000007">
    <property type="protein sequence ID" value="KAL0257768.1"/>
    <property type="molecule type" value="Genomic_DNA"/>
</dbReference>
<reference evidence="2 3" key="1">
    <citation type="submission" date="2024-02" db="EMBL/GenBank/DDBJ databases">
        <title>De novo assembly and annotation of 12 fungi associated with fruit tree decline syndrome in Ontario, Canada.</title>
        <authorList>
            <person name="Sulman M."/>
            <person name="Ellouze W."/>
            <person name="Ilyukhin E."/>
        </authorList>
    </citation>
    <scope>NUCLEOTIDE SEQUENCE [LARGE SCALE GENOMIC DNA]</scope>
    <source>
        <strain evidence="2 3">FDS-637</strain>
    </source>
</reference>
<accession>A0ABR3CAY1</accession>
<dbReference type="RefSeq" id="XP_066630797.1">
    <property type="nucleotide sequence ID" value="XM_066778360.1"/>
</dbReference>
<gene>
    <name evidence="2" type="ORF">SLS55_006931</name>
</gene>
<dbReference type="GeneID" id="92011016"/>
<evidence type="ECO:0000313" key="3">
    <source>
        <dbReference type="Proteomes" id="UP001430584"/>
    </source>
</evidence>